<name>A0AAX3LK00_9RHOB</name>
<dbReference type="PANTHER" id="PTHR30636:SF3">
    <property type="entry name" value="UPF0701 PROTEIN YICC"/>
    <property type="match status" value="1"/>
</dbReference>
<evidence type="ECO:0000256" key="4">
    <source>
        <dbReference type="ARBA" id="ARBA00022801"/>
    </source>
</evidence>
<dbReference type="GO" id="GO:0016787">
    <property type="term" value="F:hydrolase activity"/>
    <property type="evidence" value="ECO:0007669"/>
    <property type="project" value="UniProtKB-KW"/>
</dbReference>
<dbReference type="GO" id="GO:0004521">
    <property type="term" value="F:RNA endonuclease activity"/>
    <property type="evidence" value="ECO:0007669"/>
    <property type="project" value="InterPro"/>
</dbReference>
<evidence type="ECO:0000313" key="9">
    <source>
        <dbReference type="EMBL" id="WCE68989.1"/>
    </source>
</evidence>
<dbReference type="RefSeq" id="WP_271687276.1">
    <property type="nucleotide sequence ID" value="NZ_CP116423.1"/>
</dbReference>
<dbReference type="Pfam" id="PF03755">
    <property type="entry name" value="YicC-like_N"/>
    <property type="match status" value="1"/>
</dbReference>
<dbReference type="Proteomes" id="UP001210770">
    <property type="component" value="Chromosome"/>
</dbReference>
<dbReference type="InterPro" id="IPR013551">
    <property type="entry name" value="YicC-like_C"/>
</dbReference>
<evidence type="ECO:0000256" key="1">
    <source>
        <dbReference type="ARBA" id="ARBA00001968"/>
    </source>
</evidence>
<feature type="domain" description="Endoribonuclease YicC-like C-terminal" evidence="8">
    <location>
        <begin position="179"/>
        <end position="296"/>
    </location>
</feature>
<dbReference type="NCBIfam" id="TIGR00255">
    <property type="entry name" value="YicC/YloC family endoribonuclease"/>
    <property type="match status" value="1"/>
</dbReference>
<feature type="domain" description="Endoribonuclease YicC-like N-terminal" evidence="7">
    <location>
        <begin position="2"/>
        <end position="159"/>
    </location>
</feature>
<organism evidence="9 10">
    <name type="scientific">Sulfitobacter faviae</name>
    <dbReference type="NCBI Taxonomy" id="1775881"/>
    <lineage>
        <taxon>Bacteria</taxon>
        <taxon>Pseudomonadati</taxon>
        <taxon>Pseudomonadota</taxon>
        <taxon>Alphaproteobacteria</taxon>
        <taxon>Rhodobacterales</taxon>
        <taxon>Roseobacteraceae</taxon>
        <taxon>Sulfitobacter</taxon>
    </lineage>
</organism>
<sequence>MIRSMTGFASASGALEGWSWSWELRAVNGKGLDLRLRVPDWVEGLEAALRKQISAEVARGNITCNLRISSAESDGSLQINEAHVDTLLTALHEIEARAMDAGVSLAPSRASDILSMRGVLEQADQAQDIDALRAALLAEVPTLLRDFNEMRAQEGAALAGVLQEQLTEVENRAAEAAALAEARKEETAAQLRRNLARVLDNSEGADADRVAQELALIAVKADVTEEIDRLAAHVAAARALIGQGGPVGRKLDFLMQEFNREANTLCSKAQSTELTTVGLALKAVIDQMREQVQNVE</sequence>
<evidence type="ECO:0000256" key="6">
    <source>
        <dbReference type="SAM" id="Coils"/>
    </source>
</evidence>
<dbReference type="AlphaFoldDB" id="A0AAX3LK00"/>
<feature type="coiled-coil region" evidence="6">
    <location>
        <begin position="166"/>
        <end position="201"/>
    </location>
</feature>
<comment type="similarity">
    <text evidence="5">Belongs to the YicC/YloC family.</text>
</comment>
<keyword evidence="4" id="KW-0378">Hydrolase</keyword>
<dbReference type="PANTHER" id="PTHR30636">
    <property type="entry name" value="UPF0701 PROTEIN YICC"/>
    <property type="match status" value="1"/>
</dbReference>
<accession>A0AAX3LK00</accession>
<keyword evidence="6" id="KW-0175">Coiled coil</keyword>
<keyword evidence="3" id="KW-0255">Endonuclease</keyword>
<reference evidence="9" key="1">
    <citation type="submission" date="2023-01" db="EMBL/GenBank/DDBJ databases">
        <title>Comparative genomic analysis of cold water coral derived Sulfitobacter faviae: insights into their metabolism and habitat adaptation.</title>
        <authorList>
            <person name="Guo Y."/>
            <person name="Lin S."/>
            <person name="Huang Z."/>
            <person name="Tang K."/>
            <person name="Wang X."/>
        </authorList>
    </citation>
    <scope>NUCLEOTIDE SEQUENCE</scope>
    <source>
        <strain evidence="9">SCSIO W_1865</strain>
    </source>
</reference>
<evidence type="ECO:0000256" key="3">
    <source>
        <dbReference type="ARBA" id="ARBA00022759"/>
    </source>
</evidence>
<dbReference type="InterPro" id="IPR005229">
    <property type="entry name" value="YicC/YloC-like"/>
</dbReference>
<evidence type="ECO:0000256" key="2">
    <source>
        <dbReference type="ARBA" id="ARBA00022722"/>
    </source>
</evidence>
<comment type="cofactor">
    <cofactor evidence="1">
        <name>a divalent metal cation</name>
        <dbReference type="ChEBI" id="CHEBI:60240"/>
    </cofactor>
</comment>
<gene>
    <name evidence="9" type="ORF">PL336_09190</name>
</gene>
<protein>
    <submittedName>
        <fullName evidence="9">YicC family protein</fullName>
    </submittedName>
</protein>
<dbReference type="InterPro" id="IPR013527">
    <property type="entry name" value="YicC-like_N"/>
</dbReference>
<dbReference type="EMBL" id="CP116423">
    <property type="protein sequence ID" value="WCE68989.1"/>
    <property type="molecule type" value="Genomic_DNA"/>
</dbReference>
<proteinExistence type="inferred from homology"/>
<evidence type="ECO:0000259" key="7">
    <source>
        <dbReference type="Pfam" id="PF03755"/>
    </source>
</evidence>
<evidence type="ECO:0000313" key="10">
    <source>
        <dbReference type="Proteomes" id="UP001210770"/>
    </source>
</evidence>
<keyword evidence="2" id="KW-0540">Nuclease</keyword>
<evidence type="ECO:0000259" key="8">
    <source>
        <dbReference type="Pfam" id="PF08340"/>
    </source>
</evidence>
<evidence type="ECO:0000256" key="5">
    <source>
        <dbReference type="ARBA" id="ARBA00035648"/>
    </source>
</evidence>
<dbReference type="Pfam" id="PF08340">
    <property type="entry name" value="YicC-like_C"/>
    <property type="match status" value="1"/>
</dbReference>